<dbReference type="PANTHER" id="PTHR11439:SF467">
    <property type="entry name" value="INTEGRASE CATALYTIC DOMAIN-CONTAINING PROTEIN"/>
    <property type="match status" value="1"/>
</dbReference>
<evidence type="ECO:0000313" key="2">
    <source>
        <dbReference type="EMBL" id="KAI5325277.1"/>
    </source>
</evidence>
<accession>A0AAD4VK61</accession>
<evidence type="ECO:0000259" key="1">
    <source>
        <dbReference type="Pfam" id="PF07727"/>
    </source>
</evidence>
<proteinExistence type="predicted"/>
<gene>
    <name evidence="2" type="ORF">L3X38_034351</name>
</gene>
<feature type="domain" description="Reverse transcriptase Ty1/copia-type" evidence="1">
    <location>
        <begin position="1"/>
        <end position="148"/>
    </location>
</feature>
<protein>
    <recommendedName>
        <fullName evidence="1">Reverse transcriptase Ty1/copia-type domain-containing protein</fullName>
    </recommendedName>
</protein>
<sequence length="467" mass="53316">MLQPEGFIEEGSEHLVCKLNKSIYGLKQAFRQWYLKFDKIITSNGFVENRLDECIYLKFSGSKFIFLVLYVDDILLASSDESLLHETKSFLSMCFEMKDLGEASYVLGIEIHRDREKGLLGLSQKAYIEKVLKRFYMLQSNGAEVPVSKGDKLSKEDCPKNDVERTEMKDKPYASVVGSIMHAHVCTRPDLAFSISVLGRYQSDPGIAHWKAAKKVLRYMQRTKGHMLVYKRTDSLELVGYTDSDFAGCKDTSQSTSSFVFMMGGGAVAWKSAKQPSIATSTMFAEYLACYEATSHAMWLKNFIQDLKVVDSIEKPIQLFCDNKGAVFFCKNNKRQALRLQQHHRHNLPTRRSLAQPPAHLRHRDLPLRSTQRIRGRAKRQSQTLNTQTFTKLDSWFCKGGVEVMFSELTFNIIMTMVAEKRYYGNGDDVSVDKEEAGQFWQIMKEIFAHSRAANPADYEGGFTRSD</sequence>
<dbReference type="EMBL" id="JAJFAZ020000006">
    <property type="protein sequence ID" value="KAI5325277.1"/>
    <property type="molecule type" value="Genomic_DNA"/>
</dbReference>
<dbReference type="CDD" id="cd09272">
    <property type="entry name" value="RNase_HI_RT_Ty1"/>
    <property type="match status" value="1"/>
</dbReference>
<dbReference type="AlphaFoldDB" id="A0AAD4VK61"/>
<dbReference type="Pfam" id="PF07727">
    <property type="entry name" value="RVT_2"/>
    <property type="match status" value="1"/>
</dbReference>
<evidence type="ECO:0000313" key="3">
    <source>
        <dbReference type="Proteomes" id="UP001054821"/>
    </source>
</evidence>
<name>A0AAD4VK61_PRUDU</name>
<organism evidence="2 3">
    <name type="scientific">Prunus dulcis</name>
    <name type="common">Almond</name>
    <name type="synonym">Amygdalus dulcis</name>
    <dbReference type="NCBI Taxonomy" id="3755"/>
    <lineage>
        <taxon>Eukaryota</taxon>
        <taxon>Viridiplantae</taxon>
        <taxon>Streptophyta</taxon>
        <taxon>Embryophyta</taxon>
        <taxon>Tracheophyta</taxon>
        <taxon>Spermatophyta</taxon>
        <taxon>Magnoliopsida</taxon>
        <taxon>eudicotyledons</taxon>
        <taxon>Gunneridae</taxon>
        <taxon>Pentapetalae</taxon>
        <taxon>rosids</taxon>
        <taxon>fabids</taxon>
        <taxon>Rosales</taxon>
        <taxon>Rosaceae</taxon>
        <taxon>Amygdaloideae</taxon>
        <taxon>Amygdaleae</taxon>
        <taxon>Prunus</taxon>
    </lineage>
</organism>
<keyword evidence="3" id="KW-1185">Reference proteome</keyword>
<dbReference type="SUPFAM" id="SSF56672">
    <property type="entry name" value="DNA/RNA polymerases"/>
    <property type="match status" value="1"/>
</dbReference>
<comment type="caution">
    <text evidence="2">The sequence shown here is derived from an EMBL/GenBank/DDBJ whole genome shotgun (WGS) entry which is preliminary data.</text>
</comment>
<dbReference type="InterPro" id="IPR013103">
    <property type="entry name" value="RVT_2"/>
</dbReference>
<dbReference type="Proteomes" id="UP001054821">
    <property type="component" value="Chromosome 6"/>
</dbReference>
<dbReference type="PANTHER" id="PTHR11439">
    <property type="entry name" value="GAG-POL-RELATED RETROTRANSPOSON"/>
    <property type="match status" value="1"/>
</dbReference>
<reference evidence="2 3" key="1">
    <citation type="journal article" date="2022" name="G3 (Bethesda)">
        <title>Whole-genome sequence and methylome profiling of the almond [Prunus dulcis (Mill.) D.A. Webb] cultivar 'Nonpareil'.</title>
        <authorList>
            <person name="D'Amico-Willman K.M."/>
            <person name="Ouma W.Z."/>
            <person name="Meulia T."/>
            <person name="Sideli G.M."/>
            <person name="Gradziel T.M."/>
            <person name="Fresnedo-Ramirez J."/>
        </authorList>
    </citation>
    <scope>NUCLEOTIDE SEQUENCE [LARGE SCALE GENOMIC DNA]</scope>
    <source>
        <strain evidence="2">Clone GOH B32 T37-40</strain>
    </source>
</reference>
<dbReference type="InterPro" id="IPR043502">
    <property type="entry name" value="DNA/RNA_pol_sf"/>
</dbReference>